<dbReference type="RefSeq" id="XP_030848613.1">
    <property type="nucleotide sequence ID" value="XM_030992753.1"/>
</dbReference>
<dbReference type="GO" id="GO:0035591">
    <property type="term" value="F:signaling adaptor activity"/>
    <property type="evidence" value="ECO:0000318"/>
    <property type="project" value="GO_Central"/>
</dbReference>
<feature type="domain" description="SH2" evidence="6">
    <location>
        <begin position="19"/>
        <end position="106"/>
    </location>
</feature>
<organism evidence="8 9">
    <name type="scientific">Strongylocentrotus purpuratus</name>
    <name type="common">Purple sea urchin</name>
    <dbReference type="NCBI Taxonomy" id="7668"/>
    <lineage>
        <taxon>Eukaryota</taxon>
        <taxon>Metazoa</taxon>
        <taxon>Echinodermata</taxon>
        <taxon>Eleutherozoa</taxon>
        <taxon>Echinozoa</taxon>
        <taxon>Echinoidea</taxon>
        <taxon>Euechinoidea</taxon>
        <taxon>Echinacea</taxon>
        <taxon>Camarodonta</taxon>
        <taxon>Echinidea</taxon>
        <taxon>Strongylocentrotidae</taxon>
        <taxon>Strongylocentrotus</taxon>
    </lineage>
</organism>
<evidence type="ECO:0000256" key="1">
    <source>
        <dbReference type="ARBA" id="ARBA00022443"/>
    </source>
</evidence>
<dbReference type="GeneID" id="115927221"/>
<dbReference type="InParanoid" id="A0A7M7RA99"/>
<reference evidence="8" key="2">
    <citation type="submission" date="2021-01" db="UniProtKB">
        <authorList>
            <consortium name="EnsemblMetazoa"/>
        </authorList>
    </citation>
    <scope>IDENTIFICATION</scope>
</reference>
<keyword evidence="1 4" id="KW-0728">SH3 domain</keyword>
<feature type="compositionally biased region" description="Pro residues" evidence="5">
    <location>
        <begin position="131"/>
        <end position="146"/>
    </location>
</feature>
<evidence type="ECO:0000313" key="8">
    <source>
        <dbReference type="EnsemblMetazoa" id="XP_782409"/>
    </source>
</evidence>
<dbReference type="PRINTS" id="PR00401">
    <property type="entry name" value="SH2DOMAIN"/>
</dbReference>
<dbReference type="SUPFAM" id="SSF55550">
    <property type="entry name" value="SH2 domain"/>
    <property type="match status" value="1"/>
</dbReference>
<dbReference type="Gene3D" id="3.30.505.10">
    <property type="entry name" value="SH2 domain"/>
    <property type="match status" value="1"/>
</dbReference>
<dbReference type="GO" id="GO:0007167">
    <property type="term" value="P:enzyme-linked receptor protein signaling pathway"/>
    <property type="evidence" value="ECO:0000318"/>
    <property type="project" value="GO_Central"/>
</dbReference>
<dbReference type="PANTHER" id="PTHR19969">
    <property type="entry name" value="SH2-SH3 ADAPTOR PROTEIN-RELATED"/>
    <property type="match status" value="1"/>
</dbReference>
<dbReference type="Pfam" id="PF07653">
    <property type="entry name" value="SH3_2"/>
    <property type="match status" value="1"/>
</dbReference>
<reference evidence="9" key="1">
    <citation type="submission" date="2015-02" db="EMBL/GenBank/DDBJ databases">
        <title>Genome sequencing for Strongylocentrotus purpuratus.</title>
        <authorList>
            <person name="Murali S."/>
            <person name="Liu Y."/>
            <person name="Vee V."/>
            <person name="English A."/>
            <person name="Wang M."/>
            <person name="Skinner E."/>
            <person name="Han Y."/>
            <person name="Muzny D.M."/>
            <person name="Worley K.C."/>
            <person name="Gibbs R.A."/>
        </authorList>
    </citation>
    <scope>NUCLEOTIDE SEQUENCE</scope>
</reference>
<dbReference type="Pfam" id="PF00018">
    <property type="entry name" value="SH3_1"/>
    <property type="match status" value="1"/>
</dbReference>
<dbReference type="GO" id="GO:0005737">
    <property type="term" value="C:cytoplasm"/>
    <property type="evidence" value="ECO:0000318"/>
    <property type="project" value="GO_Central"/>
</dbReference>
<keyword evidence="2 3" id="KW-0727">SH2 domain</keyword>
<dbReference type="EnsemblMetazoa" id="XM_030992753">
    <property type="protein sequence ID" value="XP_030848613"/>
    <property type="gene ID" value="LOC115927221"/>
</dbReference>
<dbReference type="Pfam" id="PF00017">
    <property type="entry name" value="SH2"/>
    <property type="match status" value="1"/>
</dbReference>
<dbReference type="EnsemblMetazoa" id="XM_777316">
    <property type="protein sequence ID" value="XP_782409"/>
    <property type="gene ID" value="LOC577062"/>
</dbReference>
<dbReference type="GO" id="GO:0016477">
    <property type="term" value="P:cell migration"/>
    <property type="evidence" value="ECO:0000318"/>
    <property type="project" value="GO_Central"/>
</dbReference>
<dbReference type="PROSITE" id="PS50002">
    <property type="entry name" value="SH3"/>
    <property type="match status" value="2"/>
</dbReference>
<evidence type="ECO:0000256" key="4">
    <source>
        <dbReference type="PROSITE-ProRule" id="PRU00192"/>
    </source>
</evidence>
<accession>A0A7M7RA99</accession>
<feature type="domain" description="SH3" evidence="7">
    <location>
        <begin position="150"/>
        <end position="210"/>
    </location>
</feature>
<protein>
    <submittedName>
        <fullName evidence="8">Uncharacterized protein</fullName>
    </submittedName>
</protein>
<dbReference type="InterPro" id="IPR000980">
    <property type="entry name" value="SH2"/>
</dbReference>
<dbReference type="KEGG" id="spu:115927221"/>
<evidence type="ECO:0000256" key="2">
    <source>
        <dbReference type="ARBA" id="ARBA00022999"/>
    </source>
</evidence>
<feature type="domain" description="SH3" evidence="7">
    <location>
        <begin position="213"/>
        <end position="283"/>
    </location>
</feature>
<feature type="region of interest" description="Disordered" evidence="5">
    <location>
        <begin position="112"/>
        <end position="146"/>
    </location>
</feature>
<dbReference type="InterPro" id="IPR051184">
    <property type="entry name" value="Tyrosine-phos_adapter"/>
</dbReference>
<dbReference type="SMART" id="SM00326">
    <property type="entry name" value="SH3"/>
    <property type="match status" value="2"/>
</dbReference>
<feature type="compositionally biased region" description="Pro residues" evidence="5">
    <location>
        <begin position="113"/>
        <end position="122"/>
    </location>
</feature>
<dbReference type="OrthoDB" id="9204160at2759"/>
<evidence type="ECO:0000313" key="9">
    <source>
        <dbReference type="Proteomes" id="UP000007110"/>
    </source>
</evidence>
<evidence type="ECO:0000259" key="7">
    <source>
        <dbReference type="PROSITE" id="PS50002"/>
    </source>
</evidence>
<evidence type="ECO:0000259" key="6">
    <source>
        <dbReference type="PROSITE" id="PS50001"/>
    </source>
</evidence>
<dbReference type="InterPro" id="IPR036860">
    <property type="entry name" value="SH2_dom_sf"/>
</dbReference>
<dbReference type="Proteomes" id="UP000007110">
    <property type="component" value="Unassembled WGS sequence"/>
</dbReference>
<evidence type="ECO:0000256" key="3">
    <source>
        <dbReference type="PROSITE-ProRule" id="PRU00191"/>
    </source>
</evidence>
<dbReference type="Gene3D" id="2.30.30.40">
    <property type="entry name" value="SH3 Domains"/>
    <property type="match status" value="2"/>
</dbReference>
<dbReference type="OMA" id="SMTRQEA"/>
<dbReference type="SMART" id="SM00252">
    <property type="entry name" value="SH2"/>
    <property type="match status" value="1"/>
</dbReference>
<dbReference type="GeneID" id="577062"/>
<dbReference type="RefSeq" id="XP_782409.3">
    <property type="nucleotide sequence ID" value="XM_777316.5"/>
</dbReference>
<proteinExistence type="predicted"/>
<dbReference type="InterPro" id="IPR001452">
    <property type="entry name" value="SH3_domain"/>
</dbReference>
<sequence>MMAAQDDKAPFDDSNKHLWHFGGITRSETDNLLIQKRPGTFLVRDSRTCPGDSVLCVSENSKVSHYIITRKADQFVIGDQIFSTLPDILNFYRGHYLDTTVLVEPCPKNRMVQPPPQLPVSSPPLNERKPPTPNPDVPPVTPIPPPAIVSNAERFRVKYDFSSEDADDLPAQKNEILTLINRDEADWWTMRNSRGQEGQFPVPWMEAQLPVEPPPEVYRTVTSYGRATQRRIPNAYDTTQLKFERGDIVKIIKQHMSGYWEGELVKDGTQGFFPFTFVELLPPEEADRIGQNASQNGMEGNNSLLN</sequence>
<dbReference type="PANTHER" id="PTHR19969:SF5">
    <property type="entry name" value="CRK-LIKE PROTEIN"/>
    <property type="match status" value="1"/>
</dbReference>
<dbReference type="GO" id="GO:0030971">
    <property type="term" value="F:receptor tyrosine kinase binding"/>
    <property type="evidence" value="ECO:0000318"/>
    <property type="project" value="GO_Central"/>
</dbReference>
<evidence type="ECO:0000256" key="5">
    <source>
        <dbReference type="SAM" id="MobiDB-lite"/>
    </source>
</evidence>
<dbReference type="SUPFAM" id="SSF50044">
    <property type="entry name" value="SH3-domain"/>
    <property type="match status" value="2"/>
</dbReference>
<dbReference type="PROSITE" id="PS50001">
    <property type="entry name" value="SH2"/>
    <property type="match status" value="1"/>
</dbReference>
<keyword evidence="9" id="KW-1185">Reference proteome</keyword>
<dbReference type="FunCoup" id="A0A7M7RA99">
    <property type="interactions" value="1820"/>
</dbReference>
<dbReference type="AlphaFoldDB" id="A0A7M7RA99"/>
<name>A0A7M7RA99_STRPU</name>
<dbReference type="InterPro" id="IPR036028">
    <property type="entry name" value="SH3-like_dom_sf"/>
</dbReference>